<proteinExistence type="predicted"/>
<accession>A0A848AVF3</accession>
<dbReference type="Gene3D" id="3.40.50.880">
    <property type="match status" value="1"/>
</dbReference>
<evidence type="ECO:0000313" key="6">
    <source>
        <dbReference type="Proteomes" id="UP000576225"/>
    </source>
</evidence>
<dbReference type="GO" id="GO:0004565">
    <property type="term" value="F:beta-galactosidase activity"/>
    <property type="evidence" value="ECO:0007669"/>
    <property type="project" value="InterPro"/>
</dbReference>
<evidence type="ECO:0000256" key="1">
    <source>
        <dbReference type="ARBA" id="ARBA00022801"/>
    </source>
</evidence>
<evidence type="ECO:0000259" key="4">
    <source>
        <dbReference type="Pfam" id="PF02449"/>
    </source>
</evidence>
<name>A0A848AVF3_9BACT</name>
<dbReference type="SUPFAM" id="SSF49785">
    <property type="entry name" value="Galactose-binding domain-like"/>
    <property type="match status" value="1"/>
</dbReference>
<evidence type="ECO:0000256" key="3">
    <source>
        <dbReference type="SAM" id="SignalP"/>
    </source>
</evidence>
<dbReference type="GO" id="GO:0009341">
    <property type="term" value="C:beta-galactosidase complex"/>
    <property type="evidence" value="ECO:0007669"/>
    <property type="project" value="InterPro"/>
</dbReference>
<dbReference type="InterPro" id="IPR017853">
    <property type="entry name" value="GH"/>
</dbReference>
<dbReference type="Proteomes" id="UP000576225">
    <property type="component" value="Unassembled WGS sequence"/>
</dbReference>
<comment type="caution">
    <text evidence="5">The sequence shown here is derived from an EMBL/GenBank/DDBJ whole genome shotgun (WGS) entry which is preliminary data.</text>
</comment>
<dbReference type="RefSeq" id="WP_168962868.1">
    <property type="nucleotide sequence ID" value="NZ_JABAEW010000024.1"/>
</dbReference>
<feature type="chain" id="PRO_5032700141" description="Glycoside hydrolase family 42 N-terminal domain-containing protein" evidence="3">
    <location>
        <begin position="22"/>
        <end position="1330"/>
    </location>
</feature>
<keyword evidence="1" id="KW-0378">Hydrolase</keyword>
<dbReference type="Gene3D" id="2.60.120.260">
    <property type="entry name" value="Galactose-binding domain-like"/>
    <property type="match status" value="2"/>
</dbReference>
<feature type="domain" description="Glycoside hydrolase family 42 N-terminal" evidence="4">
    <location>
        <begin position="795"/>
        <end position="1007"/>
    </location>
</feature>
<gene>
    <name evidence="5" type="ORF">HF882_12655</name>
</gene>
<evidence type="ECO:0000313" key="5">
    <source>
        <dbReference type="EMBL" id="NMD87435.1"/>
    </source>
</evidence>
<keyword evidence="3" id="KW-0732">Signal</keyword>
<evidence type="ECO:0000256" key="2">
    <source>
        <dbReference type="ARBA" id="ARBA00023295"/>
    </source>
</evidence>
<reference evidence="5 6" key="1">
    <citation type="submission" date="2020-04" db="EMBL/GenBank/DDBJ databases">
        <authorList>
            <person name="Hitch T.C.A."/>
            <person name="Wylensek D."/>
            <person name="Clavel T."/>
        </authorList>
    </citation>
    <scope>NUCLEOTIDE SEQUENCE [LARGE SCALE GENOMIC DNA]</scope>
    <source>
        <strain evidence="5 6">COR2-253-APC-1A</strain>
    </source>
</reference>
<dbReference type="InterPro" id="IPR008979">
    <property type="entry name" value="Galactose-bd-like_sf"/>
</dbReference>
<dbReference type="Gene3D" id="3.20.20.80">
    <property type="entry name" value="Glycosidases"/>
    <property type="match status" value="1"/>
</dbReference>
<keyword evidence="2" id="KW-0326">Glycosidase</keyword>
<protein>
    <recommendedName>
        <fullName evidence="4">Glycoside hydrolase family 42 N-terminal domain-containing protein</fullName>
    </recommendedName>
</protein>
<dbReference type="Pfam" id="PF02449">
    <property type="entry name" value="Glyco_hydro_42"/>
    <property type="match status" value="1"/>
</dbReference>
<organism evidence="5 6">
    <name type="scientific">Victivallis vadensis</name>
    <dbReference type="NCBI Taxonomy" id="172901"/>
    <lineage>
        <taxon>Bacteria</taxon>
        <taxon>Pseudomonadati</taxon>
        <taxon>Lentisphaerota</taxon>
        <taxon>Lentisphaeria</taxon>
        <taxon>Victivallales</taxon>
        <taxon>Victivallaceae</taxon>
        <taxon>Victivallis</taxon>
    </lineage>
</organism>
<dbReference type="InterPro" id="IPR013529">
    <property type="entry name" value="Glyco_hydro_42_N"/>
</dbReference>
<dbReference type="EMBL" id="JABAEW010000024">
    <property type="protein sequence ID" value="NMD87435.1"/>
    <property type="molecule type" value="Genomic_DNA"/>
</dbReference>
<sequence>MNRKLLVSAALAGLYVFSLPAGNPVRNGSFEEAGGNGVPANWSFFRRNEAPVTVFSTAPGVDGEKCLRIVSRMTDKIPHRFGVLTQLVPLQPDRNYTFSFAARGRNVGNAVWTFGRDWRIRIPVTGVTGEWKNFRFPLRIPAGQLEGEGACGIRLVVEGVCSELDIDDVKILPDKEQLVMNGDFLGEAGKLPPGWAFRISRKAEVKFSVGDQGDSLQIVNATARKPNVYGALSQTVKLLPEIDYVLRVRARGSGQGIAVAVGTKWNHRLQIQPLEQEWRDYELLFRPKADEVGKDRRAPLVIISESLTQGVWIDRISLEPKVRPNLPRNAWQERGIYRVDRFAGNFDSLKSIPTGMPAMTLSVPEDKKNFSAKIALASDCEGVIFLADATDSSGRAGNIRDLNRLQLRLDRGAHDSISPGKPALEIGFSVEKEGGAYRFRCRAGQGASAGELPENQVRTHGLRTPSGYFLAARFSWELLGEIREKRRFRFSVTAGGSEASPHRYVQALFDDDRPALWVTFPDEPVAEQLKGTLLLANATGDVRIGAELTDSAGKRISREIAAIPDVAGGELVQLPLILALDGLACGKLTVDFKVNGKAVERHAATRIDLYEQQKKVVAGLCTELERLKKEFAAHYNGRPYSEYVSAPLNILDRHLPLLQKRLEQARSDGERNYYAAQAAMTRQEITETLSELAEQLAFLRNGGSLPVAWKLESGRISLENGWPVASAVSENNEKTRRPMIFAGYGHFSDIDRDIAQFPGIGANVVQVEIGPHHIFTREGTGSEFEITGSLLKSRLLPLLKEAHRNNVKISLLISPHYCPAWLLKKYPDMAASSGFLRYEVTHPKAREMMQCYISALFRELKTGAGPYLDALHSVCLSNEPSYANCHPDNPYSAAKFREHMERKYGSAAAFNRIAGSNFTDYDEMLRSISKGNPAAQYEFYMFSRETFAGWHRMLAEAVKKELPSMPVHTKIMVFSSPFEYVSGVDPELMSDFSDYNGNDNYFFQRGRFIADWNVSAMTHEMQISAGHASVANTENHIIPDREIRPVPNTHIYTANFQQFITGASTLITWVWADVDYDFARKHPRHDLLGNIFLRPGNLAAHAKSGLDGVRLAPEIRKFFDYEPEIAILYSPTSMILSPGSYRGEVDRLYTALCFTGYRVRFLSERQLAKGEFCKVKLLYIVGAKNISLPALGGMERFVRNGGRIVSGREALLADQYGKPLNCTFQTEKNVPLAPEMLLKQIQWTVLPLPVRLMTGHPKGSEGIFFRMVPAGGGSWLVNLVNYNFEPRKIELSGDGTFHDLIKETEFTPALELPPLSPLLLRFQPREPKAQ</sequence>
<dbReference type="GO" id="GO:0005975">
    <property type="term" value="P:carbohydrate metabolic process"/>
    <property type="evidence" value="ECO:0007669"/>
    <property type="project" value="InterPro"/>
</dbReference>
<dbReference type="InterPro" id="IPR029062">
    <property type="entry name" value="Class_I_gatase-like"/>
</dbReference>
<dbReference type="SUPFAM" id="SSF51445">
    <property type="entry name" value="(Trans)glycosidases"/>
    <property type="match status" value="1"/>
</dbReference>
<feature type="signal peptide" evidence="3">
    <location>
        <begin position="1"/>
        <end position="21"/>
    </location>
</feature>